<name>A0A2P7AX10_9HYPH</name>
<dbReference type="OrthoDB" id="9812448at2"/>
<evidence type="ECO:0000313" key="2">
    <source>
        <dbReference type="EMBL" id="PSH58729.1"/>
    </source>
</evidence>
<dbReference type="EMBL" id="PGGN01000002">
    <property type="protein sequence ID" value="PSH58729.1"/>
    <property type="molecule type" value="Genomic_DNA"/>
</dbReference>
<dbReference type="Pfam" id="PF06568">
    <property type="entry name" value="YjiS-like"/>
    <property type="match status" value="1"/>
</dbReference>
<dbReference type="InterPro" id="IPR009506">
    <property type="entry name" value="YjiS-like"/>
</dbReference>
<gene>
    <name evidence="2" type="ORF">CU100_08735</name>
</gene>
<evidence type="ECO:0000259" key="1">
    <source>
        <dbReference type="Pfam" id="PF06568"/>
    </source>
</evidence>
<sequence length="44" mass="5296">MWFGKAMLKRRTRMHLSELSNDLLDDIGVDPSAARREVKRFFWD</sequence>
<organism evidence="2 3">
    <name type="scientific">Phyllobacterium endophyticum</name>
    <dbReference type="NCBI Taxonomy" id="1149773"/>
    <lineage>
        <taxon>Bacteria</taxon>
        <taxon>Pseudomonadati</taxon>
        <taxon>Pseudomonadota</taxon>
        <taxon>Alphaproteobacteria</taxon>
        <taxon>Hyphomicrobiales</taxon>
        <taxon>Phyllobacteriaceae</taxon>
        <taxon>Phyllobacterium</taxon>
    </lineage>
</organism>
<keyword evidence="3" id="KW-1185">Reference proteome</keyword>
<dbReference type="AlphaFoldDB" id="A0A2P7AX10"/>
<comment type="caution">
    <text evidence="2">The sequence shown here is derived from an EMBL/GenBank/DDBJ whole genome shotgun (WGS) entry which is preliminary data.</text>
</comment>
<reference evidence="3" key="1">
    <citation type="submission" date="2017-11" db="EMBL/GenBank/DDBJ databases">
        <authorList>
            <person name="Kuznetsova I."/>
            <person name="Sazanova A."/>
            <person name="Chirak E."/>
            <person name="Safronova V."/>
            <person name="Willems A."/>
        </authorList>
    </citation>
    <scope>NUCLEOTIDE SEQUENCE [LARGE SCALE GENOMIC DNA]</scope>
    <source>
        <strain evidence="3">PEPV15</strain>
    </source>
</reference>
<dbReference type="Proteomes" id="UP000241158">
    <property type="component" value="Unassembled WGS sequence"/>
</dbReference>
<proteinExistence type="predicted"/>
<evidence type="ECO:0000313" key="3">
    <source>
        <dbReference type="Proteomes" id="UP000241158"/>
    </source>
</evidence>
<protein>
    <recommendedName>
        <fullName evidence="1">YjiS-like domain-containing protein</fullName>
    </recommendedName>
</protein>
<feature type="domain" description="YjiS-like" evidence="1">
    <location>
        <begin position="3"/>
        <end position="35"/>
    </location>
</feature>
<accession>A0A2P7AX10</accession>